<dbReference type="GO" id="GO:0005737">
    <property type="term" value="C:cytoplasm"/>
    <property type="evidence" value="ECO:0007669"/>
    <property type="project" value="TreeGrafter"/>
</dbReference>
<evidence type="ECO:0000313" key="10">
    <source>
        <dbReference type="Proteomes" id="UP000284767"/>
    </source>
</evidence>
<dbReference type="Gene3D" id="3.40.50.720">
    <property type="entry name" value="NAD(P)-binding Rossmann-like Domain"/>
    <property type="match status" value="1"/>
</dbReference>
<dbReference type="SMR" id="A0A0C7CZA4"/>
<accession>A0A1S1C2W7</accession>
<comment type="caution">
    <text evidence="5">The sequence shown here is derived from an EMBL/GenBank/DDBJ whole genome shotgun (WGS) entry which is preliminary data.</text>
</comment>
<evidence type="ECO:0000259" key="1">
    <source>
        <dbReference type="Pfam" id="PF01370"/>
    </source>
</evidence>
<evidence type="ECO:0000313" key="4">
    <source>
        <dbReference type="EMBL" id="OTI59434.1"/>
    </source>
</evidence>
<name>A0A0C7CZA4_PSEAI</name>
<reference evidence="6 10" key="6">
    <citation type="submission" date="2019-01" db="EMBL/GenBank/DDBJ databases">
        <title>The Pseudomonas aeruginosa pan-genome provides new insights on its population structure, horizontal gene transfer and pathogenicity.</title>
        <authorList>
            <person name="Freschi L."/>
            <person name="Vincent A.T."/>
            <person name="Jeukens J."/>
            <person name="Emond-Rheault J.-G."/>
            <person name="Kukavica-Ibrulj I."/>
            <person name="Dupont M.-J."/>
            <person name="Charette S.J."/>
            <person name="Boyle B."/>
            <person name="Levesque R.C."/>
        </authorList>
    </citation>
    <scope>NUCLEOTIDE SEQUENCE [LARGE SCALE GENOMIC DNA]</scope>
    <source>
        <strain evidence="6 10">PA-W36</strain>
    </source>
</reference>
<dbReference type="EMBL" id="NFFZ01000011">
    <property type="protein sequence ID" value="OTI59434.1"/>
    <property type="molecule type" value="Genomic_DNA"/>
</dbReference>
<dbReference type="Pfam" id="PF01370">
    <property type="entry name" value="Epimerase"/>
    <property type="match status" value="1"/>
</dbReference>
<evidence type="ECO:0000313" key="5">
    <source>
        <dbReference type="EMBL" id="RCI73878.1"/>
    </source>
</evidence>
<dbReference type="Proteomes" id="UP000253594">
    <property type="component" value="Unassembled WGS sequence"/>
</dbReference>
<evidence type="ECO:0000313" key="2">
    <source>
        <dbReference type="EMBL" id="CRN93141.1"/>
    </source>
</evidence>
<dbReference type="Proteomes" id="UP000045039">
    <property type="component" value="Unassembled WGS sequence"/>
</dbReference>
<dbReference type="EMBL" id="CVVU01000011">
    <property type="protein sequence ID" value="CRN93141.1"/>
    <property type="molecule type" value="Genomic_DNA"/>
</dbReference>
<organism evidence="5 9">
    <name type="scientific">Pseudomonas aeruginosa</name>
    <dbReference type="NCBI Taxonomy" id="287"/>
    <lineage>
        <taxon>Bacteria</taxon>
        <taxon>Pseudomonadati</taxon>
        <taxon>Pseudomonadota</taxon>
        <taxon>Gammaproteobacteria</taxon>
        <taxon>Pseudomonadales</taxon>
        <taxon>Pseudomonadaceae</taxon>
        <taxon>Pseudomonas</taxon>
    </lineage>
</organism>
<evidence type="ECO:0000313" key="3">
    <source>
        <dbReference type="EMBL" id="MUI35535.1"/>
    </source>
</evidence>
<gene>
    <name evidence="4" type="ORF">CAZ10_21525</name>
    <name evidence="5" type="ORF">DT376_16010</name>
    <name evidence="3" type="ORF">GNQ48_10995</name>
    <name evidence="6" type="ORF">IPC1295_15830</name>
    <name evidence="2" type="ORF">PAERUG_P19_London_7_VIM_2_05_10_00304</name>
</gene>
<evidence type="ECO:0000313" key="9">
    <source>
        <dbReference type="Proteomes" id="UP000253594"/>
    </source>
</evidence>
<reference evidence="3 11" key="7">
    <citation type="submission" date="2019-11" db="EMBL/GenBank/DDBJ databases">
        <title>Genomes of ocular Pseudomonas aeruginosa isolates.</title>
        <authorList>
            <person name="Khan M."/>
            <person name="Rice S.A."/>
            <person name="Willcox M.D.P."/>
            <person name="Stapleton F."/>
        </authorList>
    </citation>
    <scope>NUCLEOTIDE SEQUENCE [LARGE SCALE GENOMIC DNA]</scope>
    <source>
        <strain evidence="3 11">PA221</strain>
    </source>
</reference>
<dbReference type="Proteomes" id="UP000194857">
    <property type="component" value="Unassembled WGS sequence"/>
</dbReference>
<reference evidence="5 9" key="5">
    <citation type="submission" date="2018-07" db="EMBL/GenBank/DDBJ databases">
        <title>Mechanisms of high-level aminoglycoside resistance among Gram-negative pathogens in Brazil.</title>
        <authorList>
            <person name="Ballaben A.S."/>
            <person name="Darini A.L.C."/>
            <person name="Doi Y."/>
        </authorList>
    </citation>
    <scope>NUCLEOTIDE SEQUENCE [LARGE SCALE GENOMIC DNA]</scope>
    <source>
        <strain evidence="5 9">B2-305</strain>
    </source>
</reference>
<dbReference type="SUPFAM" id="SSF51735">
    <property type="entry name" value="NAD(P)-binding Rossmann-fold domains"/>
    <property type="match status" value="1"/>
</dbReference>
<dbReference type="AlphaFoldDB" id="A0A0C7CZA4"/>
<evidence type="ECO:0000313" key="7">
    <source>
        <dbReference type="Proteomes" id="UP000045039"/>
    </source>
</evidence>
<protein>
    <submittedName>
        <fullName evidence="2">3 beta-hydroxysteroid dehydrogenase/Delta 5--&gt;4-isomerase</fullName>
    </submittedName>
    <submittedName>
        <fullName evidence="5">NAD-dependent epimerase/dehydratase family protein</fullName>
    </submittedName>
    <submittedName>
        <fullName evidence="4">Oxidoreductase</fullName>
    </submittedName>
</protein>
<dbReference type="InterPro" id="IPR036291">
    <property type="entry name" value="NAD(P)-bd_dom_sf"/>
</dbReference>
<reference evidence="4 8" key="3">
    <citation type="submission" date="2017-05" db="EMBL/GenBank/DDBJ databases">
        <authorList>
            <person name="Song R."/>
            <person name="Chenine A.L."/>
            <person name="Ruprecht R.M."/>
        </authorList>
    </citation>
    <scope>NUCLEOTIDE SEQUENCE [LARGE SCALE GENOMIC DNA]</scope>
    <source>
        <strain evidence="4 8">S567_C10_BS</strain>
    </source>
</reference>
<dbReference type="EMBL" id="WOAD01000007">
    <property type="protein sequence ID" value="MUI35535.1"/>
    <property type="molecule type" value="Genomic_DNA"/>
</dbReference>
<dbReference type="PANTHER" id="PTHR48079">
    <property type="entry name" value="PROTEIN YEEZ"/>
    <property type="match status" value="1"/>
</dbReference>
<evidence type="ECO:0000313" key="11">
    <source>
        <dbReference type="Proteomes" id="UP000433532"/>
    </source>
</evidence>
<dbReference type="InterPro" id="IPR051783">
    <property type="entry name" value="NAD(P)-dependent_oxidoreduct"/>
</dbReference>
<reference evidence="7" key="1">
    <citation type="submission" date="2015-06" db="EMBL/GenBank/DDBJ databases">
        <authorList>
            <person name="Radhakrishnan Rajesh"/>
            <person name="Underwood Anthony"/>
            <person name="Al-Shahib Ali"/>
        </authorList>
    </citation>
    <scope>NUCLEOTIDE SEQUENCE [LARGE SCALE GENOMIC DNA]</scope>
    <source>
        <strain evidence="7">P19_London_7_VIM_2_05_10</strain>
    </source>
</reference>
<proteinExistence type="predicted"/>
<dbReference type="Proteomes" id="UP000284767">
    <property type="component" value="Unassembled WGS sequence"/>
</dbReference>
<dbReference type="EMBL" id="QORE01000503">
    <property type="protein sequence ID" value="RCI73878.1"/>
    <property type="molecule type" value="Genomic_DNA"/>
</dbReference>
<dbReference type="OMA" id="FPLEKHM"/>
<dbReference type="RefSeq" id="WP_003103823.1">
    <property type="nucleotide sequence ID" value="NZ_AP014839.1"/>
</dbReference>
<dbReference type="InterPro" id="IPR001509">
    <property type="entry name" value="Epimerase_deHydtase"/>
</dbReference>
<dbReference type="Proteomes" id="UP000433532">
    <property type="component" value="Unassembled WGS sequence"/>
</dbReference>
<evidence type="ECO:0000313" key="6">
    <source>
        <dbReference type="EMBL" id="RPM15278.1"/>
    </source>
</evidence>
<sequence length="329" mass="36367">MRILVTGATGFIGGRFARFALEQGLSVRVSGRRADAVEHLVARGAEFVPGDLADPALVLRLCEDVEAVVHCAGAVGVWGPRERFLAANVGLAESVVEACMRQKVRRLVHLSSPSIYFDGRDHLDLNEEYVPRRFSDHYGATKYQAEQLVLSARDLGLEVLALRPRFVVGAGDTSIFPRMIQAHRKGRLRILGNGLNRVDFTSVHNLNDALFSCLLAGEPALGKVYNISNGQPVPFWDAVNYVMRQLDLPPVGGHLPYAVGYGLAALNEGVCRILPGRPEPVLFRLGMAVMAKNFTLDINRAREYLDYDPRVSLWTALDEFCAWWRAQGL</sequence>
<feature type="domain" description="NAD-dependent epimerase/dehydratase" evidence="1">
    <location>
        <begin position="3"/>
        <end position="227"/>
    </location>
</feature>
<reference evidence="6 10" key="4">
    <citation type="submission" date="2017-08" db="EMBL/GenBank/DDBJ databases">
        <authorList>
            <person name="Feschi L."/>
            <person name="Jeukens J."/>
            <person name="Emond-Rheault J.-G."/>
            <person name="Kukavica-Ibrulj I."/>
            <person name="Boyle B."/>
            <person name="Levesque R.C."/>
        </authorList>
    </citation>
    <scope>NUCLEOTIDE SEQUENCE [LARGE SCALE GENOMIC DNA]</scope>
    <source>
        <strain evidence="6 10">PA-W36</strain>
    </source>
</reference>
<dbReference type="PANTHER" id="PTHR48079:SF6">
    <property type="entry name" value="NAD(P)-BINDING DOMAIN-CONTAINING PROTEIN-RELATED"/>
    <property type="match status" value="1"/>
</dbReference>
<dbReference type="GO" id="GO:0004029">
    <property type="term" value="F:aldehyde dehydrogenase (NAD+) activity"/>
    <property type="evidence" value="ECO:0007669"/>
    <property type="project" value="TreeGrafter"/>
</dbReference>
<dbReference type="EMBL" id="NSNE01000008">
    <property type="protein sequence ID" value="RPM15278.1"/>
    <property type="molecule type" value="Genomic_DNA"/>
</dbReference>
<evidence type="ECO:0000313" key="8">
    <source>
        <dbReference type="Proteomes" id="UP000194857"/>
    </source>
</evidence>
<reference evidence="2" key="2">
    <citation type="submission" date="2015-06" db="EMBL/GenBank/DDBJ databases">
        <authorList>
            <person name="Radhakrishnan R."/>
            <person name="Underwood A."/>
            <person name="Al-Shahib A."/>
        </authorList>
    </citation>
    <scope>NUCLEOTIDE SEQUENCE</scope>
    <source>
        <strain evidence="2">P19_London_7_VIM_2_05_10</strain>
    </source>
</reference>
<accession>A0A0C7CZA4</accession>